<dbReference type="GO" id="GO:0008237">
    <property type="term" value="F:metallopeptidase activity"/>
    <property type="evidence" value="ECO:0007669"/>
    <property type="project" value="UniProtKB-KW"/>
</dbReference>
<evidence type="ECO:0000313" key="8">
    <source>
        <dbReference type="EMBL" id="RHA56060.1"/>
    </source>
</evidence>
<evidence type="ECO:0000256" key="1">
    <source>
        <dbReference type="ARBA" id="ARBA00010243"/>
    </source>
</evidence>
<dbReference type="Proteomes" id="UP000285740">
    <property type="component" value="Unassembled WGS sequence"/>
</dbReference>
<dbReference type="Proteomes" id="UP000284598">
    <property type="component" value="Unassembled WGS sequence"/>
</dbReference>
<keyword evidence="4" id="KW-0378">Hydrolase</keyword>
<comment type="similarity">
    <text evidence="1">Belongs to the UPF0758 family.</text>
</comment>
<dbReference type="Gene3D" id="3.40.140.10">
    <property type="entry name" value="Cytidine Deaminase, domain 2"/>
    <property type="match status" value="1"/>
</dbReference>
<proteinExistence type="inferred from homology"/>
<dbReference type="EMBL" id="QSFV01000001">
    <property type="protein sequence ID" value="RHA82106.1"/>
    <property type="molecule type" value="Genomic_DNA"/>
</dbReference>
<comment type="caution">
    <text evidence="8">The sequence shown here is derived from an EMBL/GenBank/DDBJ whole genome shotgun (WGS) entry which is preliminary data.</text>
</comment>
<evidence type="ECO:0000256" key="3">
    <source>
        <dbReference type="ARBA" id="ARBA00022723"/>
    </source>
</evidence>
<dbReference type="AlphaFoldDB" id="A0A413S392"/>
<dbReference type="InterPro" id="IPR025657">
    <property type="entry name" value="RadC_JAB"/>
</dbReference>
<accession>A0A413S392</accession>
<keyword evidence="3" id="KW-0479">Metal-binding</keyword>
<evidence type="ECO:0000256" key="2">
    <source>
        <dbReference type="ARBA" id="ARBA00022670"/>
    </source>
</evidence>
<evidence type="ECO:0000256" key="6">
    <source>
        <dbReference type="ARBA" id="ARBA00023049"/>
    </source>
</evidence>
<keyword evidence="2" id="KW-0645">Protease</keyword>
<sequence>MEKTKLNKVSIRLINDAPLVSDEQLDTPKKAAKIVGDFIRNMDREVLCVVNFNSKLQPINFNVVSVGTVNQSLAVPRDILKSAILSNATNIMILHNHPTGILTPSTEDIKTTSKLIDTCDMIGIPLLDHIIVGPNRDEFFSMKMKEVVKFNKSVNYEVSLEFLKFKEPNLNQLTEKNNKLAR</sequence>
<reference evidence="10 11" key="1">
    <citation type="submission" date="2018-08" db="EMBL/GenBank/DDBJ databases">
        <title>A genome reference for cultivated species of the human gut microbiota.</title>
        <authorList>
            <person name="Zou Y."/>
            <person name="Xue W."/>
            <person name="Luo G."/>
        </authorList>
    </citation>
    <scope>NUCLEOTIDE SEQUENCE [LARGE SCALE GENOMIC DNA]</scope>
    <source>
        <strain evidence="9 11">AM42-30</strain>
        <strain evidence="8 10">AM43-2</strain>
    </source>
</reference>
<dbReference type="PROSITE" id="PS50249">
    <property type="entry name" value="MPN"/>
    <property type="match status" value="1"/>
</dbReference>
<dbReference type="GO" id="GO:0046872">
    <property type="term" value="F:metal ion binding"/>
    <property type="evidence" value="ECO:0007669"/>
    <property type="project" value="UniProtKB-KW"/>
</dbReference>
<gene>
    <name evidence="9" type="ORF">DW918_00775</name>
    <name evidence="8" type="ORF">DW929_02960</name>
</gene>
<protein>
    <submittedName>
        <fullName evidence="8">DNA repair protein RadC</fullName>
    </submittedName>
</protein>
<evidence type="ECO:0000259" key="7">
    <source>
        <dbReference type="PROSITE" id="PS50249"/>
    </source>
</evidence>
<dbReference type="Pfam" id="PF04002">
    <property type="entry name" value="RadC"/>
    <property type="match status" value="1"/>
</dbReference>
<evidence type="ECO:0000313" key="11">
    <source>
        <dbReference type="Proteomes" id="UP000285740"/>
    </source>
</evidence>
<dbReference type="PANTHER" id="PTHR30471:SF3">
    <property type="entry name" value="UPF0758 PROTEIN YEES-RELATED"/>
    <property type="match status" value="1"/>
</dbReference>
<evidence type="ECO:0000313" key="10">
    <source>
        <dbReference type="Proteomes" id="UP000284598"/>
    </source>
</evidence>
<keyword evidence="6" id="KW-0482">Metalloprotease</keyword>
<dbReference type="PANTHER" id="PTHR30471">
    <property type="entry name" value="DNA REPAIR PROTEIN RADC"/>
    <property type="match status" value="1"/>
</dbReference>
<dbReference type="CDD" id="cd08071">
    <property type="entry name" value="MPN_DUF2466"/>
    <property type="match status" value="1"/>
</dbReference>
<dbReference type="GO" id="GO:0006508">
    <property type="term" value="P:proteolysis"/>
    <property type="evidence" value="ECO:0007669"/>
    <property type="project" value="UniProtKB-KW"/>
</dbReference>
<evidence type="ECO:0000256" key="5">
    <source>
        <dbReference type="ARBA" id="ARBA00022833"/>
    </source>
</evidence>
<dbReference type="InterPro" id="IPR037518">
    <property type="entry name" value="MPN"/>
</dbReference>
<keyword evidence="5" id="KW-0862">Zinc</keyword>
<dbReference type="EMBL" id="QSFO01000003">
    <property type="protein sequence ID" value="RHA56060.1"/>
    <property type="molecule type" value="Genomic_DNA"/>
</dbReference>
<dbReference type="RefSeq" id="WP_118024851.1">
    <property type="nucleotide sequence ID" value="NZ_CATZTO010000001.1"/>
</dbReference>
<name>A0A413S392_9FIRM</name>
<feature type="domain" description="MPN" evidence="7">
    <location>
        <begin position="24"/>
        <end position="148"/>
    </location>
</feature>
<dbReference type="InterPro" id="IPR001405">
    <property type="entry name" value="UPF0758"/>
</dbReference>
<evidence type="ECO:0000313" key="9">
    <source>
        <dbReference type="EMBL" id="RHA82106.1"/>
    </source>
</evidence>
<organism evidence="8 10">
    <name type="scientific">Eubacterium ventriosum</name>
    <dbReference type="NCBI Taxonomy" id="39496"/>
    <lineage>
        <taxon>Bacteria</taxon>
        <taxon>Bacillati</taxon>
        <taxon>Bacillota</taxon>
        <taxon>Clostridia</taxon>
        <taxon>Eubacteriales</taxon>
        <taxon>Eubacteriaceae</taxon>
        <taxon>Eubacterium</taxon>
    </lineage>
</organism>
<evidence type="ECO:0000256" key="4">
    <source>
        <dbReference type="ARBA" id="ARBA00022801"/>
    </source>
</evidence>